<gene>
    <name evidence="2" type="ORF">GCM10007158_35180</name>
</gene>
<organism evidence="2 3">
    <name type="scientific">Halomonas johnsoniae</name>
    <dbReference type="NCBI Taxonomy" id="502832"/>
    <lineage>
        <taxon>Bacteria</taxon>
        <taxon>Pseudomonadati</taxon>
        <taxon>Pseudomonadota</taxon>
        <taxon>Gammaproteobacteria</taxon>
        <taxon>Oceanospirillales</taxon>
        <taxon>Halomonadaceae</taxon>
        <taxon>Halomonas</taxon>
    </lineage>
</organism>
<dbReference type="RefSeq" id="WP_193462208.1">
    <property type="nucleotide sequence ID" value="NZ_BMXO01000027.1"/>
</dbReference>
<dbReference type="Proteomes" id="UP000647585">
    <property type="component" value="Unassembled WGS sequence"/>
</dbReference>
<evidence type="ECO:0000256" key="1">
    <source>
        <dbReference type="SAM" id="Phobius"/>
    </source>
</evidence>
<evidence type="ECO:0000313" key="3">
    <source>
        <dbReference type="Proteomes" id="UP000647585"/>
    </source>
</evidence>
<keyword evidence="1" id="KW-0472">Membrane</keyword>
<accession>A0ABQ2WV08</accession>
<dbReference type="EMBL" id="BMXO01000027">
    <property type="protein sequence ID" value="GGW71830.1"/>
    <property type="molecule type" value="Genomic_DNA"/>
</dbReference>
<reference evidence="3" key="1">
    <citation type="journal article" date="2019" name="Int. J. Syst. Evol. Microbiol.">
        <title>The Global Catalogue of Microorganisms (GCM) 10K type strain sequencing project: providing services to taxonomists for standard genome sequencing and annotation.</title>
        <authorList>
            <consortium name="The Broad Institute Genomics Platform"/>
            <consortium name="The Broad Institute Genome Sequencing Center for Infectious Disease"/>
            <person name="Wu L."/>
            <person name="Ma J."/>
        </authorList>
    </citation>
    <scope>NUCLEOTIDE SEQUENCE [LARGE SCALE GENOMIC DNA]</scope>
    <source>
        <strain evidence="3">KCTC 22157</strain>
    </source>
</reference>
<keyword evidence="1" id="KW-0812">Transmembrane</keyword>
<protein>
    <recommendedName>
        <fullName evidence="4">ABC transporter permease</fullName>
    </recommendedName>
</protein>
<keyword evidence="3" id="KW-1185">Reference proteome</keyword>
<evidence type="ECO:0000313" key="2">
    <source>
        <dbReference type="EMBL" id="GGW71830.1"/>
    </source>
</evidence>
<keyword evidence="1" id="KW-1133">Transmembrane helix</keyword>
<feature type="transmembrane region" description="Helical" evidence="1">
    <location>
        <begin position="28"/>
        <end position="50"/>
    </location>
</feature>
<proteinExistence type="predicted"/>
<comment type="caution">
    <text evidence="2">The sequence shown here is derived from an EMBL/GenBank/DDBJ whole genome shotgun (WGS) entry which is preliminary data.</text>
</comment>
<sequence length="62" mass="6510">MGAALGLAVAYGFIRFSGWEFHMTREALPLGVGGALLAGIFFGLYPAALASRLQPVEALRAD</sequence>
<name>A0ABQ2WV08_9GAMM</name>
<evidence type="ECO:0008006" key="4">
    <source>
        <dbReference type="Google" id="ProtNLM"/>
    </source>
</evidence>